<evidence type="ECO:0000313" key="2">
    <source>
        <dbReference type="EMBL" id="KTD60505.1"/>
    </source>
</evidence>
<proteinExistence type="predicted"/>
<keyword evidence="3" id="KW-1185">Reference proteome</keyword>
<organism evidence="2 3">
    <name type="scientific">Legionella shakespearei DSM 23087</name>
    <dbReference type="NCBI Taxonomy" id="1122169"/>
    <lineage>
        <taxon>Bacteria</taxon>
        <taxon>Pseudomonadati</taxon>
        <taxon>Pseudomonadota</taxon>
        <taxon>Gammaproteobacteria</taxon>
        <taxon>Legionellales</taxon>
        <taxon>Legionellaceae</taxon>
        <taxon>Legionella</taxon>
    </lineage>
</organism>
<reference evidence="2 3" key="1">
    <citation type="submission" date="2015-11" db="EMBL/GenBank/DDBJ databases">
        <title>Genomic analysis of 38 Legionella species identifies large and diverse effector repertoires.</title>
        <authorList>
            <person name="Burstein D."/>
            <person name="Amaro F."/>
            <person name="Zusman T."/>
            <person name="Lifshitz Z."/>
            <person name="Cohen O."/>
            <person name="Gilbert J.A."/>
            <person name="Pupko T."/>
            <person name="Shuman H.A."/>
            <person name="Segal G."/>
        </authorList>
    </citation>
    <scope>NUCLEOTIDE SEQUENCE [LARGE SCALE GENOMIC DNA]</scope>
    <source>
        <strain evidence="2 3">ATCC 49655</strain>
    </source>
</reference>
<feature type="region of interest" description="Disordered" evidence="1">
    <location>
        <begin position="312"/>
        <end position="332"/>
    </location>
</feature>
<dbReference type="Proteomes" id="UP000054600">
    <property type="component" value="Unassembled WGS sequence"/>
</dbReference>
<accession>A0A0W0YUG5</accession>
<dbReference type="EMBL" id="LNYW01000044">
    <property type="protein sequence ID" value="KTD60505.1"/>
    <property type="molecule type" value="Genomic_DNA"/>
</dbReference>
<protein>
    <submittedName>
        <fullName evidence="2">Uncharacterized protein</fullName>
    </submittedName>
</protein>
<dbReference type="AlphaFoldDB" id="A0A0W0YUG5"/>
<dbReference type="RefSeq" id="WP_018577220.1">
    <property type="nucleotide sequence ID" value="NZ_KB892397.1"/>
</dbReference>
<dbReference type="PATRIC" id="fig|1122169.6.peg.1843"/>
<evidence type="ECO:0000313" key="3">
    <source>
        <dbReference type="Proteomes" id="UP000054600"/>
    </source>
</evidence>
<name>A0A0W0YUG5_9GAMM</name>
<comment type="caution">
    <text evidence="2">The sequence shown here is derived from an EMBL/GenBank/DDBJ whole genome shotgun (WGS) entry which is preliminary data.</text>
</comment>
<evidence type="ECO:0000256" key="1">
    <source>
        <dbReference type="SAM" id="MobiDB-lite"/>
    </source>
</evidence>
<sequence length="503" mass="55545">MTLSIALNNNHTKQAIADAIQAYKREHKTSKIKWSDFQFTSDDPFSNIHLAFILSQAADEVVERNDDEESLFTMIISRIPELQDAPLTVTEAVELLHRDNRLTSTNLKLVLAQHRNATEVARGLIHLAELGKGRGINISRWLGDFNPLQMSALADLLESQDKLTAESFNAALQVMKLSNAHPRVNFTAIMPANSTRYGMDNSYEAQVNARSYAFAAIINLTRRMGSWTGVTYHYSEDIRRQETEIIKALPAIIDGLITANESLSPGNSVINLGPVKEEDIQYYMGLTGTPAQKKETFVNWLIHTRQEANARAPSTAVTPPVVQPQPQRPATAPAGAVPGTFFAPTPVVNQASVPVADVLFGIDPETFNQFTIELREFIRVRGQSELNSDRFLAAGISVSSQDLYHDPVTLDAMDIPVLINGQAICLLSFLRATQEMPRGSGSFTNPINTDRKLRLDQIQPGYMIQSFIDTKLSAAAKEYAELHRSNALADKESHDGSGPSMSK</sequence>
<gene>
    <name evidence="2" type="ORF">Lsha_1601</name>
</gene>